<dbReference type="Pfam" id="PF13560">
    <property type="entry name" value="HTH_31"/>
    <property type="match status" value="1"/>
</dbReference>
<evidence type="ECO:0000313" key="3">
    <source>
        <dbReference type="Proteomes" id="UP000334019"/>
    </source>
</evidence>
<evidence type="ECO:0000259" key="1">
    <source>
        <dbReference type="PROSITE" id="PS50943"/>
    </source>
</evidence>
<proteinExistence type="predicted"/>
<dbReference type="CDD" id="cd00093">
    <property type="entry name" value="HTH_XRE"/>
    <property type="match status" value="1"/>
</dbReference>
<dbReference type="Gene3D" id="1.10.260.40">
    <property type="entry name" value="lambda repressor-like DNA-binding domains"/>
    <property type="match status" value="1"/>
</dbReference>
<organism evidence="2 3">
    <name type="scientific">Actinomarinicola tropica</name>
    <dbReference type="NCBI Taxonomy" id="2789776"/>
    <lineage>
        <taxon>Bacteria</taxon>
        <taxon>Bacillati</taxon>
        <taxon>Actinomycetota</taxon>
        <taxon>Acidimicrobiia</taxon>
        <taxon>Acidimicrobiales</taxon>
        <taxon>Iamiaceae</taxon>
        <taxon>Actinomarinicola</taxon>
    </lineage>
</organism>
<dbReference type="InterPro" id="IPR010982">
    <property type="entry name" value="Lambda_DNA-bd_dom_sf"/>
</dbReference>
<feature type="domain" description="HTH cro/C1-type" evidence="1">
    <location>
        <begin position="13"/>
        <end position="67"/>
    </location>
</feature>
<protein>
    <submittedName>
        <fullName evidence="2">Helix-turn-helix domain-containing protein</fullName>
    </submittedName>
</protein>
<reference evidence="2 3" key="1">
    <citation type="submission" date="2019-11" db="EMBL/GenBank/DDBJ databases">
        <authorList>
            <person name="He Y."/>
        </authorList>
    </citation>
    <scope>NUCLEOTIDE SEQUENCE [LARGE SCALE GENOMIC DNA]</scope>
    <source>
        <strain evidence="2 3">SCSIO 58843</strain>
    </source>
</reference>
<dbReference type="AlphaFoldDB" id="A0A5Q2RNZ2"/>
<keyword evidence="3" id="KW-1185">Reference proteome</keyword>
<dbReference type="PROSITE" id="PS50943">
    <property type="entry name" value="HTH_CROC1"/>
    <property type="match status" value="1"/>
</dbReference>
<dbReference type="RefSeq" id="WP_153759923.1">
    <property type="nucleotide sequence ID" value="NZ_CP045851.1"/>
</dbReference>
<accession>A0A5Q2RNZ2</accession>
<dbReference type="EMBL" id="CP045851">
    <property type="protein sequence ID" value="QGG95817.1"/>
    <property type="molecule type" value="Genomic_DNA"/>
</dbReference>
<evidence type="ECO:0000313" key="2">
    <source>
        <dbReference type="EMBL" id="QGG95817.1"/>
    </source>
</evidence>
<gene>
    <name evidence="2" type="ORF">GH723_12300</name>
</gene>
<dbReference type="SUPFAM" id="SSF47413">
    <property type="entry name" value="lambda repressor-like DNA-binding domains"/>
    <property type="match status" value="1"/>
</dbReference>
<name>A0A5Q2RNZ2_9ACTN</name>
<dbReference type="Proteomes" id="UP000334019">
    <property type="component" value="Chromosome"/>
</dbReference>
<dbReference type="KEGG" id="atq:GH723_12300"/>
<sequence length="158" mass="17086">MSRFLDEPLGRRLARLRVARGHTQQSVAERLGLSRNAVSHLETGLSHPSERTVVLLAGLFGIEPHDLVAGTDYPPAKVDRLPAVAPRHTEVAARLLALDLELRWVDALPPASRADALTTILAELDDLGVRGVVDERAALDRARAAVSRRLREVGSASA</sequence>
<dbReference type="GO" id="GO:0003677">
    <property type="term" value="F:DNA binding"/>
    <property type="evidence" value="ECO:0007669"/>
    <property type="project" value="InterPro"/>
</dbReference>
<dbReference type="SMART" id="SM00530">
    <property type="entry name" value="HTH_XRE"/>
    <property type="match status" value="1"/>
</dbReference>
<dbReference type="InterPro" id="IPR001387">
    <property type="entry name" value="Cro/C1-type_HTH"/>
</dbReference>